<feature type="domain" description="PNPLA" evidence="3">
    <location>
        <begin position="17"/>
        <end position="183"/>
    </location>
</feature>
<feature type="active site" description="Proton acceptor" evidence="2">
    <location>
        <position position="170"/>
    </location>
</feature>
<dbReference type="STRING" id="905079.L1IUN8"/>
<feature type="active site" description="Nucleophile" evidence="2">
    <location>
        <position position="52"/>
    </location>
</feature>
<dbReference type="InterPro" id="IPR033562">
    <property type="entry name" value="PLPL"/>
</dbReference>
<feature type="short sequence motif" description="GXSXG" evidence="2">
    <location>
        <begin position="50"/>
        <end position="54"/>
    </location>
</feature>
<feature type="short sequence motif" description="DGA/G" evidence="2">
    <location>
        <begin position="170"/>
        <end position="172"/>
    </location>
</feature>
<protein>
    <recommendedName>
        <fullName evidence="3">PNPLA domain-containing protein</fullName>
    </recommendedName>
</protein>
<evidence type="ECO:0000313" key="6">
    <source>
        <dbReference type="Proteomes" id="UP000011087"/>
    </source>
</evidence>
<dbReference type="GO" id="GO:0055088">
    <property type="term" value="P:lipid homeostasis"/>
    <property type="evidence" value="ECO:0007669"/>
    <property type="project" value="TreeGrafter"/>
</dbReference>
<dbReference type="HOGENOM" id="CLU_018371_3_0_1"/>
<evidence type="ECO:0000313" key="4">
    <source>
        <dbReference type="EMBL" id="EKX39948.1"/>
    </source>
</evidence>
<evidence type="ECO:0000313" key="5">
    <source>
        <dbReference type="EnsemblProtists" id="EKX39948"/>
    </source>
</evidence>
<dbReference type="OrthoDB" id="197155at2759"/>
<dbReference type="InterPro" id="IPR002641">
    <property type="entry name" value="PNPLA_dom"/>
</dbReference>
<dbReference type="Pfam" id="PF01734">
    <property type="entry name" value="Patatin"/>
    <property type="match status" value="1"/>
</dbReference>
<evidence type="ECO:0000259" key="3">
    <source>
        <dbReference type="PROSITE" id="PS51635"/>
    </source>
</evidence>
<dbReference type="GO" id="GO:0004806">
    <property type="term" value="F:triacylglycerol lipase activity"/>
    <property type="evidence" value="ECO:0007669"/>
    <property type="project" value="TreeGrafter"/>
</dbReference>
<dbReference type="GO" id="GO:0019433">
    <property type="term" value="P:triglyceride catabolic process"/>
    <property type="evidence" value="ECO:0007669"/>
    <property type="project" value="TreeGrafter"/>
</dbReference>
<dbReference type="PANTHER" id="PTHR12406">
    <property type="entry name" value="CALCIUM-INDEPENDENT PHOSPHOLIPASE A2 IPLA2 -RELATED"/>
    <property type="match status" value="1"/>
</dbReference>
<keyword evidence="2" id="KW-0378">Hydrolase</keyword>
<dbReference type="AlphaFoldDB" id="L1IUN8"/>
<dbReference type="PANTHER" id="PTHR12406:SF7">
    <property type="entry name" value="PATATIN-LIKE PHOSPHOLIPASE DOMAIN-CONTAINING PROTEIN 4"/>
    <property type="match status" value="1"/>
</dbReference>
<sequence>MRRYSGKVEGGEEKTNFNFSGSGFLLTFHAGAADVFLKRGIIKESSTFSGASGGAIISAALATGISPDTIISTTLEISAICRQKGTVTKVGKLLEEHLRKMFKPGDENLCSGRVALAVSRVKPRPFLSPVMVRSFHDRDHLISTIMASCFIPGYLSPHATFRMDKDRYIDGALVNILPPIRSSVNVLCFKKRWVSFMVPNTCDMTSLISPDIIPNFPYKLPQMVKFALFPATDEEVFRMFQLGQQAAELWLDRRSESKK</sequence>
<evidence type="ECO:0000256" key="2">
    <source>
        <dbReference type="PROSITE-ProRule" id="PRU01161"/>
    </source>
</evidence>
<keyword evidence="1 2" id="KW-0443">Lipid metabolism</keyword>
<dbReference type="OMA" id="IASCYVP"/>
<dbReference type="InterPro" id="IPR016035">
    <property type="entry name" value="Acyl_Trfase/lysoPLipase"/>
</dbReference>
<dbReference type="EnsemblProtists" id="EKX39948">
    <property type="protein sequence ID" value="EKX39948"/>
    <property type="gene ID" value="GUITHDRAFT_143111"/>
</dbReference>
<dbReference type="GeneID" id="17296711"/>
<proteinExistence type="predicted"/>
<keyword evidence="6" id="KW-1185">Reference proteome</keyword>
<dbReference type="PaxDb" id="55529-EKX39948"/>
<evidence type="ECO:0000256" key="1">
    <source>
        <dbReference type="ARBA" id="ARBA00023098"/>
    </source>
</evidence>
<reference evidence="5" key="3">
    <citation type="submission" date="2015-06" db="UniProtKB">
        <authorList>
            <consortium name="EnsemblProtists"/>
        </authorList>
    </citation>
    <scope>IDENTIFICATION</scope>
</reference>
<organism evidence="4">
    <name type="scientific">Guillardia theta (strain CCMP2712)</name>
    <name type="common">Cryptophyte</name>
    <dbReference type="NCBI Taxonomy" id="905079"/>
    <lineage>
        <taxon>Eukaryota</taxon>
        <taxon>Cryptophyceae</taxon>
        <taxon>Pyrenomonadales</taxon>
        <taxon>Geminigeraceae</taxon>
        <taxon>Guillardia</taxon>
    </lineage>
</organism>
<gene>
    <name evidence="4" type="ORF">GUITHDRAFT_143111</name>
</gene>
<dbReference type="GO" id="GO:0005811">
    <property type="term" value="C:lipid droplet"/>
    <property type="evidence" value="ECO:0007669"/>
    <property type="project" value="TreeGrafter"/>
</dbReference>
<dbReference type="RefSeq" id="XP_005826928.1">
    <property type="nucleotide sequence ID" value="XM_005826871.1"/>
</dbReference>
<dbReference type="KEGG" id="gtt:GUITHDRAFT_143111"/>
<name>L1IUN8_GUITC</name>
<dbReference type="SUPFAM" id="SSF52151">
    <property type="entry name" value="FabD/lysophospholipase-like"/>
    <property type="match status" value="1"/>
</dbReference>
<reference evidence="4 6" key="1">
    <citation type="journal article" date="2012" name="Nature">
        <title>Algal genomes reveal evolutionary mosaicism and the fate of nucleomorphs.</title>
        <authorList>
            <consortium name="DOE Joint Genome Institute"/>
            <person name="Curtis B.A."/>
            <person name="Tanifuji G."/>
            <person name="Burki F."/>
            <person name="Gruber A."/>
            <person name="Irimia M."/>
            <person name="Maruyama S."/>
            <person name="Arias M.C."/>
            <person name="Ball S.G."/>
            <person name="Gile G.H."/>
            <person name="Hirakawa Y."/>
            <person name="Hopkins J.F."/>
            <person name="Kuo A."/>
            <person name="Rensing S.A."/>
            <person name="Schmutz J."/>
            <person name="Symeonidi A."/>
            <person name="Elias M."/>
            <person name="Eveleigh R.J."/>
            <person name="Herman E.K."/>
            <person name="Klute M.J."/>
            <person name="Nakayama T."/>
            <person name="Obornik M."/>
            <person name="Reyes-Prieto A."/>
            <person name="Armbrust E.V."/>
            <person name="Aves S.J."/>
            <person name="Beiko R.G."/>
            <person name="Coutinho P."/>
            <person name="Dacks J.B."/>
            <person name="Durnford D.G."/>
            <person name="Fast N.M."/>
            <person name="Green B.R."/>
            <person name="Grisdale C.J."/>
            <person name="Hempel F."/>
            <person name="Henrissat B."/>
            <person name="Hoppner M.P."/>
            <person name="Ishida K."/>
            <person name="Kim E."/>
            <person name="Koreny L."/>
            <person name="Kroth P.G."/>
            <person name="Liu Y."/>
            <person name="Malik S.B."/>
            <person name="Maier U.G."/>
            <person name="McRose D."/>
            <person name="Mock T."/>
            <person name="Neilson J.A."/>
            <person name="Onodera N.T."/>
            <person name="Poole A.M."/>
            <person name="Pritham E.J."/>
            <person name="Richards T.A."/>
            <person name="Rocap G."/>
            <person name="Roy S.W."/>
            <person name="Sarai C."/>
            <person name="Schaack S."/>
            <person name="Shirato S."/>
            <person name="Slamovits C.H."/>
            <person name="Spencer D.F."/>
            <person name="Suzuki S."/>
            <person name="Worden A.Z."/>
            <person name="Zauner S."/>
            <person name="Barry K."/>
            <person name="Bell C."/>
            <person name="Bharti A.K."/>
            <person name="Crow J.A."/>
            <person name="Grimwood J."/>
            <person name="Kramer R."/>
            <person name="Lindquist E."/>
            <person name="Lucas S."/>
            <person name="Salamov A."/>
            <person name="McFadden G.I."/>
            <person name="Lane C.E."/>
            <person name="Keeling P.J."/>
            <person name="Gray M.W."/>
            <person name="Grigoriev I.V."/>
            <person name="Archibald J.M."/>
        </authorList>
    </citation>
    <scope>NUCLEOTIDE SEQUENCE</scope>
    <source>
        <strain evidence="4 6">CCMP2712</strain>
    </source>
</reference>
<dbReference type="EMBL" id="JH993035">
    <property type="protein sequence ID" value="EKX39948.1"/>
    <property type="molecule type" value="Genomic_DNA"/>
</dbReference>
<dbReference type="eggNOG" id="KOG3773">
    <property type="taxonomic scope" value="Eukaryota"/>
</dbReference>
<dbReference type="GO" id="GO:0016020">
    <property type="term" value="C:membrane"/>
    <property type="evidence" value="ECO:0007669"/>
    <property type="project" value="TreeGrafter"/>
</dbReference>
<reference evidence="6" key="2">
    <citation type="submission" date="2012-11" db="EMBL/GenBank/DDBJ databases">
        <authorList>
            <person name="Kuo A."/>
            <person name="Curtis B.A."/>
            <person name="Tanifuji G."/>
            <person name="Burki F."/>
            <person name="Gruber A."/>
            <person name="Irimia M."/>
            <person name="Maruyama S."/>
            <person name="Arias M.C."/>
            <person name="Ball S.G."/>
            <person name="Gile G.H."/>
            <person name="Hirakawa Y."/>
            <person name="Hopkins J.F."/>
            <person name="Rensing S.A."/>
            <person name="Schmutz J."/>
            <person name="Symeonidi A."/>
            <person name="Elias M."/>
            <person name="Eveleigh R.J."/>
            <person name="Herman E.K."/>
            <person name="Klute M.J."/>
            <person name="Nakayama T."/>
            <person name="Obornik M."/>
            <person name="Reyes-Prieto A."/>
            <person name="Armbrust E.V."/>
            <person name="Aves S.J."/>
            <person name="Beiko R.G."/>
            <person name="Coutinho P."/>
            <person name="Dacks J.B."/>
            <person name="Durnford D.G."/>
            <person name="Fast N.M."/>
            <person name="Green B.R."/>
            <person name="Grisdale C."/>
            <person name="Hempe F."/>
            <person name="Henrissat B."/>
            <person name="Hoppner M.P."/>
            <person name="Ishida K.-I."/>
            <person name="Kim E."/>
            <person name="Koreny L."/>
            <person name="Kroth P.G."/>
            <person name="Liu Y."/>
            <person name="Malik S.-B."/>
            <person name="Maier U.G."/>
            <person name="McRose D."/>
            <person name="Mock T."/>
            <person name="Neilson J.A."/>
            <person name="Onodera N.T."/>
            <person name="Poole A.M."/>
            <person name="Pritham E.J."/>
            <person name="Richards T.A."/>
            <person name="Rocap G."/>
            <person name="Roy S.W."/>
            <person name="Sarai C."/>
            <person name="Schaack S."/>
            <person name="Shirato S."/>
            <person name="Slamovits C.H."/>
            <person name="Spencer D.F."/>
            <person name="Suzuki S."/>
            <person name="Worden A.Z."/>
            <person name="Zauner S."/>
            <person name="Barry K."/>
            <person name="Bell C."/>
            <person name="Bharti A.K."/>
            <person name="Crow J.A."/>
            <person name="Grimwood J."/>
            <person name="Kramer R."/>
            <person name="Lindquist E."/>
            <person name="Lucas S."/>
            <person name="Salamov A."/>
            <person name="McFadden G.I."/>
            <person name="Lane C.E."/>
            <person name="Keeling P.J."/>
            <person name="Gray M.W."/>
            <person name="Grigoriev I.V."/>
            <person name="Archibald J.M."/>
        </authorList>
    </citation>
    <scope>NUCLEOTIDE SEQUENCE</scope>
    <source>
        <strain evidence="6">CCMP2712</strain>
    </source>
</reference>
<comment type="caution">
    <text evidence="2">Lacks conserved residue(s) required for the propagation of feature annotation.</text>
</comment>
<accession>L1IUN8</accession>
<keyword evidence="2" id="KW-0442">Lipid degradation</keyword>
<dbReference type="PROSITE" id="PS51635">
    <property type="entry name" value="PNPLA"/>
    <property type="match status" value="1"/>
</dbReference>
<dbReference type="Gene3D" id="3.40.1090.10">
    <property type="entry name" value="Cytosolic phospholipase A2 catalytic domain"/>
    <property type="match status" value="1"/>
</dbReference>
<dbReference type="GO" id="GO:0005737">
    <property type="term" value="C:cytoplasm"/>
    <property type="evidence" value="ECO:0007669"/>
    <property type="project" value="TreeGrafter"/>
</dbReference>
<dbReference type="Proteomes" id="UP000011087">
    <property type="component" value="Unassembled WGS sequence"/>
</dbReference>